<gene>
    <name evidence="9" type="ORF">JKP88DRAFT_185946</name>
</gene>
<sequence length="193" mass="21429">MMGNSPTKAFGGQAASIVTKPVPANMDPAGTETATFAAGCFWSIQISFDRVPGITETVVGYTDGHKANPTYEEVCSGSTGHTEALQIKYDPRIVSYHELLTVLYDRMDPTTLNRQGHDIGTQYRSGIYYHNDKQKEEALKAKEEAQKHYKEPIVVEIKPATAFYPAEHYHQKYLEKGGQCSRKGDTTAIRCYG</sequence>
<dbReference type="PANTHER" id="PTHR42799:SF2">
    <property type="entry name" value="MITOCHONDRIAL PEPTIDE METHIONINE SULFOXIDE REDUCTASE"/>
    <property type="match status" value="1"/>
</dbReference>
<evidence type="ECO:0000256" key="1">
    <source>
        <dbReference type="ARBA" id="ARBA00005591"/>
    </source>
</evidence>
<evidence type="ECO:0000256" key="2">
    <source>
        <dbReference type="ARBA" id="ARBA00012502"/>
    </source>
</evidence>
<dbReference type="GO" id="GO:0008113">
    <property type="term" value="F:peptide-methionine (S)-S-oxide reductase activity"/>
    <property type="evidence" value="ECO:0007669"/>
    <property type="project" value="UniProtKB-EC"/>
</dbReference>
<dbReference type="EC" id="1.8.4.11" evidence="2"/>
<dbReference type="OrthoDB" id="77405at2759"/>
<comment type="similarity">
    <text evidence="1">Belongs to the MsrA Met sulfoxide reductase family.</text>
</comment>
<protein>
    <recommendedName>
        <fullName evidence="2">peptide-methionine (S)-S-oxide reductase</fullName>
        <ecNumber evidence="2">1.8.4.11</ecNumber>
    </recommendedName>
    <alternativeName>
        <fullName evidence="5">Peptide-methionine (S)-S-oxide reductase</fullName>
    </alternativeName>
    <alternativeName>
        <fullName evidence="4">Protein-methionine-S-oxide reductase</fullName>
    </alternativeName>
</protein>
<proteinExistence type="inferred from homology"/>
<accession>A0A835YZF7</accession>
<evidence type="ECO:0000256" key="5">
    <source>
        <dbReference type="ARBA" id="ARBA00030643"/>
    </source>
</evidence>
<dbReference type="HAMAP" id="MF_01401">
    <property type="entry name" value="MsrA"/>
    <property type="match status" value="1"/>
</dbReference>
<dbReference type="SUPFAM" id="SSF55068">
    <property type="entry name" value="Peptide methionine sulfoxide reductase"/>
    <property type="match status" value="1"/>
</dbReference>
<keyword evidence="10" id="KW-1185">Reference proteome</keyword>
<evidence type="ECO:0000259" key="8">
    <source>
        <dbReference type="Pfam" id="PF01625"/>
    </source>
</evidence>
<dbReference type="NCBIfam" id="TIGR00401">
    <property type="entry name" value="msrA"/>
    <property type="match status" value="1"/>
</dbReference>
<dbReference type="AlphaFoldDB" id="A0A835YZF7"/>
<dbReference type="Proteomes" id="UP000664859">
    <property type="component" value="Unassembled WGS sequence"/>
</dbReference>
<comment type="catalytic activity">
    <reaction evidence="6">
        <text>L-methionyl-[protein] + [thioredoxin]-disulfide + H2O = L-methionyl-(S)-S-oxide-[protein] + [thioredoxin]-dithiol</text>
        <dbReference type="Rhea" id="RHEA:14217"/>
        <dbReference type="Rhea" id="RHEA-COMP:10698"/>
        <dbReference type="Rhea" id="RHEA-COMP:10700"/>
        <dbReference type="Rhea" id="RHEA-COMP:12313"/>
        <dbReference type="Rhea" id="RHEA-COMP:12315"/>
        <dbReference type="ChEBI" id="CHEBI:15377"/>
        <dbReference type="ChEBI" id="CHEBI:16044"/>
        <dbReference type="ChEBI" id="CHEBI:29950"/>
        <dbReference type="ChEBI" id="CHEBI:44120"/>
        <dbReference type="ChEBI" id="CHEBI:50058"/>
        <dbReference type="EC" id="1.8.4.11"/>
    </reaction>
</comment>
<evidence type="ECO:0000313" key="9">
    <source>
        <dbReference type="EMBL" id="KAG5183583.1"/>
    </source>
</evidence>
<dbReference type="FunFam" id="3.30.1060.10:FF:000002">
    <property type="entry name" value="Peptide methionine sulfoxide reductase"/>
    <property type="match status" value="1"/>
</dbReference>
<evidence type="ECO:0000256" key="6">
    <source>
        <dbReference type="ARBA" id="ARBA00047806"/>
    </source>
</evidence>
<dbReference type="Pfam" id="PF01625">
    <property type="entry name" value="PMSR"/>
    <property type="match status" value="1"/>
</dbReference>
<dbReference type="InterPro" id="IPR050162">
    <property type="entry name" value="MsrA_MetSO_reductase"/>
</dbReference>
<dbReference type="InterPro" id="IPR036509">
    <property type="entry name" value="Met_Sox_Rdtase_MsrA_sf"/>
</dbReference>
<comment type="caution">
    <text evidence="9">The sequence shown here is derived from an EMBL/GenBank/DDBJ whole genome shotgun (WGS) entry which is preliminary data.</text>
</comment>
<evidence type="ECO:0000256" key="3">
    <source>
        <dbReference type="ARBA" id="ARBA00023002"/>
    </source>
</evidence>
<evidence type="ECO:0000256" key="7">
    <source>
        <dbReference type="ARBA" id="ARBA00048782"/>
    </source>
</evidence>
<comment type="catalytic activity">
    <reaction evidence="7">
        <text>[thioredoxin]-disulfide + L-methionine + H2O = L-methionine (S)-S-oxide + [thioredoxin]-dithiol</text>
        <dbReference type="Rhea" id="RHEA:19993"/>
        <dbReference type="Rhea" id="RHEA-COMP:10698"/>
        <dbReference type="Rhea" id="RHEA-COMP:10700"/>
        <dbReference type="ChEBI" id="CHEBI:15377"/>
        <dbReference type="ChEBI" id="CHEBI:29950"/>
        <dbReference type="ChEBI" id="CHEBI:50058"/>
        <dbReference type="ChEBI" id="CHEBI:57844"/>
        <dbReference type="ChEBI" id="CHEBI:58772"/>
        <dbReference type="EC" id="1.8.4.11"/>
    </reaction>
</comment>
<feature type="domain" description="Peptide methionine sulphoxide reductase MsrA" evidence="8">
    <location>
        <begin position="33"/>
        <end position="177"/>
    </location>
</feature>
<dbReference type="EMBL" id="JAFCMP010000201">
    <property type="protein sequence ID" value="KAG5183583.1"/>
    <property type="molecule type" value="Genomic_DNA"/>
</dbReference>
<dbReference type="Gene3D" id="3.30.1060.10">
    <property type="entry name" value="Peptide methionine sulphoxide reductase MsrA"/>
    <property type="match status" value="1"/>
</dbReference>
<dbReference type="PANTHER" id="PTHR42799">
    <property type="entry name" value="MITOCHONDRIAL PEPTIDE METHIONINE SULFOXIDE REDUCTASE"/>
    <property type="match status" value="1"/>
</dbReference>
<dbReference type="GO" id="GO:0005737">
    <property type="term" value="C:cytoplasm"/>
    <property type="evidence" value="ECO:0007669"/>
    <property type="project" value="TreeGrafter"/>
</dbReference>
<reference evidence="9" key="1">
    <citation type="submission" date="2021-02" db="EMBL/GenBank/DDBJ databases">
        <title>First Annotated Genome of the Yellow-green Alga Tribonema minus.</title>
        <authorList>
            <person name="Mahan K.M."/>
        </authorList>
    </citation>
    <scope>NUCLEOTIDE SEQUENCE</scope>
    <source>
        <strain evidence="9">UTEX B ZZ1240</strain>
    </source>
</reference>
<evidence type="ECO:0000256" key="4">
    <source>
        <dbReference type="ARBA" id="ARBA00030273"/>
    </source>
</evidence>
<dbReference type="InterPro" id="IPR002569">
    <property type="entry name" value="Met_Sox_Rdtase_MsrA_dom"/>
</dbReference>
<evidence type="ECO:0000313" key="10">
    <source>
        <dbReference type="Proteomes" id="UP000664859"/>
    </source>
</evidence>
<organism evidence="9 10">
    <name type="scientific">Tribonema minus</name>
    <dbReference type="NCBI Taxonomy" id="303371"/>
    <lineage>
        <taxon>Eukaryota</taxon>
        <taxon>Sar</taxon>
        <taxon>Stramenopiles</taxon>
        <taxon>Ochrophyta</taxon>
        <taxon>PX clade</taxon>
        <taxon>Xanthophyceae</taxon>
        <taxon>Tribonematales</taxon>
        <taxon>Tribonemataceae</taxon>
        <taxon>Tribonema</taxon>
    </lineage>
</organism>
<dbReference type="GO" id="GO:0034599">
    <property type="term" value="P:cellular response to oxidative stress"/>
    <property type="evidence" value="ECO:0007669"/>
    <property type="project" value="TreeGrafter"/>
</dbReference>
<name>A0A835YZF7_9STRA</name>
<keyword evidence="3" id="KW-0560">Oxidoreductase</keyword>